<dbReference type="OrthoDB" id="25346at2759"/>
<dbReference type="Pfam" id="PF00334">
    <property type="entry name" value="NDK"/>
    <property type="match status" value="1"/>
</dbReference>
<keyword evidence="5 11" id="KW-0418">Kinase</keyword>
<keyword evidence="3" id="KW-0479">Metal-binding</keyword>
<evidence type="ECO:0000256" key="6">
    <source>
        <dbReference type="ARBA" id="ARBA00022840"/>
    </source>
</evidence>
<dbReference type="PROSITE" id="PS51374">
    <property type="entry name" value="NDPK_LIKE"/>
    <property type="match status" value="1"/>
</dbReference>
<dbReference type="Gene3D" id="3.30.70.141">
    <property type="entry name" value="Nucleoside diphosphate kinase-like domain"/>
    <property type="match status" value="1"/>
</dbReference>
<dbReference type="GO" id="GO:0004550">
    <property type="term" value="F:nucleoside diphosphate kinase activity"/>
    <property type="evidence" value="ECO:0007669"/>
    <property type="project" value="InterPro"/>
</dbReference>
<comment type="similarity">
    <text evidence="8 9">Belongs to the NDK family.</text>
</comment>
<evidence type="ECO:0000256" key="1">
    <source>
        <dbReference type="ARBA" id="ARBA00001946"/>
    </source>
</evidence>
<accession>A0A2H8U0W6</accession>
<dbReference type="InterPro" id="IPR036850">
    <property type="entry name" value="NDK-like_dom_sf"/>
</dbReference>
<dbReference type="GO" id="GO:0005524">
    <property type="term" value="F:ATP binding"/>
    <property type="evidence" value="ECO:0007669"/>
    <property type="project" value="UniProtKB-KW"/>
</dbReference>
<feature type="binding site" evidence="8">
    <location>
        <position position="64"/>
    </location>
    <ligand>
        <name>ATP</name>
        <dbReference type="ChEBI" id="CHEBI:30616"/>
    </ligand>
</feature>
<dbReference type="InterPro" id="IPR037994">
    <property type="entry name" value="NDPk6"/>
</dbReference>
<evidence type="ECO:0000256" key="3">
    <source>
        <dbReference type="ARBA" id="ARBA00022723"/>
    </source>
</evidence>
<feature type="binding site" evidence="8">
    <location>
        <position position="15"/>
    </location>
    <ligand>
        <name>ATP</name>
        <dbReference type="ChEBI" id="CHEBI:30616"/>
    </ligand>
</feature>
<dbReference type="GO" id="GO:0006183">
    <property type="term" value="P:GTP biosynthetic process"/>
    <property type="evidence" value="ECO:0007669"/>
    <property type="project" value="InterPro"/>
</dbReference>
<dbReference type="SUPFAM" id="SSF54919">
    <property type="entry name" value="Nucleoside diphosphate kinase, NDK"/>
    <property type="match status" value="1"/>
</dbReference>
<feature type="binding site" evidence="8">
    <location>
        <position position="112"/>
    </location>
    <ligand>
        <name>ATP</name>
        <dbReference type="ChEBI" id="CHEBI:30616"/>
    </ligand>
</feature>
<evidence type="ECO:0000256" key="8">
    <source>
        <dbReference type="PROSITE-ProRule" id="PRU00706"/>
    </source>
</evidence>
<keyword evidence="7" id="KW-0460">Magnesium</keyword>
<dbReference type="InterPro" id="IPR001564">
    <property type="entry name" value="Nucleoside_diP_kinase"/>
</dbReference>
<organism evidence="11">
    <name type="scientific">Melanaphis sacchari</name>
    <dbReference type="NCBI Taxonomy" id="742174"/>
    <lineage>
        <taxon>Eukaryota</taxon>
        <taxon>Metazoa</taxon>
        <taxon>Ecdysozoa</taxon>
        <taxon>Arthropoda</taxon>
        <taxon>Hexapoda</taxon>
        <taxon>Insecta</taxon>
        <taxon>Pterygota</taxon>
        <taxon>Neoptera</taxon>
        <taxon>Paraneoptera</taxon>
        <taxon>Hemiptera</taxon>
        <taxon>Sternorrhyncha</taxon>
        <taxon>Aphidomorpha</taxon>
        <taxon>Aphidoidea</taxon>
        <taxon>Aphididae</taxon>
        <taxon>Aphidini</taxon>
        <taxon>Melanaphis</taxon>
    </lineage>
</organism>
<gene>
    <name evidence="11" type="primary">nme6_5</name>
</gene>
<evidence type="ECO:0000256" key="5">
    <source>
        <dbReference type="ARBA" id="ARBA00022777"/>
    </source>
</evidence>
<sequence length="176" mass="20466">MTSVKTLQLTLAIMKPHVVSCPFSLLDIRRTILDNGFYVVRSKRQTIKLEQAKQFYSEHKTKFFYNRLITFMTSGPSEAYILAREDAISVWRHLMGPTKVFQCQLSNPDSIRAKHGLTDTRNATHGSDSDESVRQEVSIIVPQFCFEHWKQTEEPMFRNGKVQFNDQQFIHVTHKS</sequence>
<dbReference type="InterPro" id="IPR034907">
    <property type="entry name" value="NDK-like_dom"/>
</dbReference>
<feature type="binding site" evidence="8">
    <location>
        <position position="122"/>
    </location>
    <ligand>
        <name>ATP</name>
        <dbReference type="ChEBI" id="CHEBI:30616"/>
    </ligand>
</feature>
<evidence type="ECO:0000256" key="7">
    <source>
        <dbReference type="ARBA" id="ARBA00022842"/>
    </source>
</evidence>
<keyword evidence="4" id="KW-0547">Nucleotide-binding</keyword>
<keyword evidence="6" id="KW-0067">ATP-binding</keyword>
<evidence type="ECO:0000313" key="11">
    <source>
        <dbReference type="EMBL" id="MBW19038.1"/>
    </source>
</evidence>
<dbReference type="SMART" id="SM00562">
    <property type="entry name" value="NDK"/>
    <property type="match status" value="1"/>
</dbReference>
<evidence type="ECO:0000259" key="10">
    <source>
        <dbReference type="SMART" id="SM00562"/>
    </source>
</evidence>
<proteinExistence type="inferred from homology"/>
<feature type="binding site" evidence="8">
    <location>
        <position position="92"/>
    </location>
    <ligand>
        <name>ATP</name>
        <dbReference type="ChEBI" id="CHEBI:30616"/>
    </ligand>
</feature>
<dbReference type="PRINTS" id="PR01243">
    <property type="entry name" value="NUCDPKINASE"/>
</dbReference>
<dbReference type="EMBL" id="GFXV01007233">
    <property type="protein sequence ID" value="MBW19038.1"/>
    <property type="molecule type" value="Transcribed_RNA"/>
</dbReference>
<dbReference type="PANTHER" id="PTHR46956:SF1">
    <property type="entry name" value="NUCLEOSIDE DIPHOSPHATE KINASE 6"/>
    <property type="match status" value="1"/>
</dbReference>
<dbReference type="GO" id="GO:0046872">
    <property type="term" value="F:metal ion binding"/>
    <property type="evidence" value="ECO:0007669"/>
    <property type="project" value="UniProtKB-KW"/>
</dbReference>
<dbReference type="AlphaFoldDB" id="A0A2H8U0W6"/>
<evidence type="ECO:0000256" key="2">
    <source>
        <dbReference type="ARBA" id="ARBA00022679"/>
    </source>
</evidence>
<protein>
    <submittedName>
        <fullName evidence="11">Nucleoside diphosphate kinase 6</fullName>
    </submittedName>
</protein>
<name>A0A2H8U0W6_9HEMI</name>
<dbReference type="PANTHER" id="PTHR46956">
    <property type="entry name" value="NUCLEOSIDE DIPHOSPHATE KINASE 6"/>
    <property type="match status" value="1"/>
</dbReference>
<keyword evidence="2" id="KW-0808">Transferase</keyword>
<evidence type="ECO:0000256" key="4">
    <source>
        <dbReference type="ARBA" id="ARBA00022741"/>
    </source>
</evidence>
<evidence type="ECO:0000256" key="9">
    <source>
        <dbReference type="RuleBase" id="RU004011"/>
    </source>
</evidence>
<dbReference type="GO" id="GO:0006228">
    <property type="term" value="P:UTP biosynthetic process"/>
    <property type="evidence" value="ECO:0007669"/>
    <property type="project" value="InterPro"/>
</dbReference>
<comment type="cofactor">
    <cofactor evidence="1">
        <name>Mg(2+)</name>
        <dbReference type="ChEBI" id="CHEBI:18420"/>
    </cofactor>
</comment>
<feature type="active site" description="Pros-phosphohistidine intermediate" evidence="8">
    <location>
        <position position="125"/>
    </location>
</feature>
<dbReference type="GO" id="GO:0006241">
    <property type="term" value="P:CTP biosynthetic process"/>
    <property type="evidence" value="ECO:0007669"/>
    <property type="project" value="InterPro"/>
</dbReference>
<reference evidence="11" key="1">
    <citation type="submission" date="2017-10" db="EMBL/GenBank/DDBJ databases">
        <title>Transcriptome Assembly of Sugarcane Aphid Adults.</title>
        <authorList>
            <person name="Scully E.D."/>
            <person name="Palmer N.A."/>
            <person name="Geib S.M."/>
            <person name="Sarath G."/>
            <person name="Sattler S.E."/>
        </authorList>
    </citation>
    <scope>NUCLEOTIDE SEQUENCE</scope>
    <source>
        <tissue evidence="11">Whole body</tissue>
    </source>
</reference>
<feature type="binding site" evidence="8">
    <location>
        <position position="98"/>
    </location>
    <ligand>
        <name>ATP</name>
        <dbReference type="ChEBI" id="CHEBI:30616"/>
    </ligand>
</feature>
<feature type="domain" description="Nucleoside diphosphate kinase-like" evidence="10">
    <location>
        <begin position="7"/>
        <end position="148"/>
    </location>
</feature>